<accession>A0ACB9IJ39</accession>
<gene>
    <name evidence="1" type="ORF">L1987_23960</name>
</gene>
<dbReference type="EMBL" id="CM042025">
    <property type="protein sequence ID" value="KAI3808019.1"/>
    <property type="molecule type" value="Genomic_DNA"/>
</dbReference>
<dbReference type="Proteomes" id="UP001056120">
    <property type="component" value="Linkage Group LG08"/>
</dbReference>
<proteinExistence type="predicted"/>
<comment type="caution">
    <text evidence="1">The sequence shown here is derived from an EMBL/GenBank/DDBJ whole genome shotgun (WGS) entry which is preliminary data.</text>
</comment>
<keyword evidence="2" id="KW-1185">Reference proteome</keyword>
<organism evidence="1 2">
    <name type="scientific">Smallanthus sonchifolius</name>
    <dbReference type="NCBI Taxonomy" id="185202"/>
    <lineage>
        <taxon>Eukaryota</taxon>
        <taxon>Viridiplantae</taxon>
        <taxon>Streptophyta</taxon>
        <taxon>Embryophyta</taxon>
        <taxon>Tracheophyta</taxon>
        <taxon>Spermatophyta</taxon>
        <taxon>Magnoliopsida</taxon>
        <taxon>eudicotyledons</taxon>
        <taxon>Gunneridae</taxon>
        <taxon>Pentapetalae</taxon>
        <taxon>asterids</taxon>
        <taxon>campanulids</taxon>
        <taxon>Asterales</taxon>
        <taxon>Asteraceae</taxon>
        <taxon>Asteroideae</taxon>
        <taxon>Heliantheae alliance</taxon>
        <taxon>Millerieae</taxon>
        <taxon>Smallanthus</taxon>
    </lineage>
</organism>
<sequence>MAFSQMESINFRENNSFPYKWMEKSQRFLISHKIKHRCNTLIKPYKRSLIVSISITDSSSTVAGSFFKTHQLHFKKWFLYGYAICRQVEHRQFAVEGIIL</sequence>
<evidence type="ECO:0000313" key="2">
    <source>
        <dbReference type="Proteomes" id="UP001056120"/>
    </source>
</evidence>
<evidence type="ECO:0000313" key="1">
    <source>
        <dbReference type="EMBL" id="KAI3808019.1"/>
    </source>
</evidence>
<reference evidence="1 2" key="2">
    <citation type="journal article" date="2022" name="Mol. Ecol. Resour.">
        <title>The genomes of chicory, endive, great burdock and yacon provide insights into Asteraceae paleo-polyploidization history and plant inulin production.</title>
        <authorList>
            <person name="Fan W."/>
            <person name="Wang S."/>
            <person name="Wang H."/>
            <person name="Wang A."/>
            <person name="Jiang F."/>
            <person name="Liu H."/>
            <person name="Zhao H."/>
            <person name="Xu D."/>
            <person name="Zhang Y."/>
        </authorList>
    </citation>
    <scope>NUCLEOTIDE SEQUENCE [LARGE SCALE GENOMIC DNA]</scope>
    <source>
        <strain evidence="2">cv. Yunnan</strain>
        <tissue evidence="1">Leaves</tissue>
    </source>
</reference>
<reference evidence="2" key="1">
    <citation type="journal article" date="2022" name="Mol. Ecol. Resour.">
        <title>The genomes of chicory, endive, great burdock and yacon provide insights into Asteraceae palaeo-polyploidization history and plant inulin production.</title>
        <authorList>
            <person name="Fan W."/>
            <person name="Wang S."/>
            <person name="Wang H."/>
            <person name="Wang A."/>
            <person name="Jiang F."/>
            <person name="Liu H."/>
            <person name="Zhao H."/>
            <person name="Xu D."/>
            <person name="Zhang Y."/>
        </authorList>
    </citation>
    <scope>NUCLEOTIDE SEQUENCE [LARGE SCALE GENOMIC DNA]</scope>
    <source>
        <strain evidence="2">cv. Yunnan</strain>
    </source>
</reference>
<protein>
    <submittedName>
        <fullName evidence="1">Uncharacterized protein</fullName>
    </submittedName>
</protein>
<name>A0ACB9IJ39_9ASTR</name>